<reference evidence="2 3" key="1">
    <citation type="submission" date="2021-05" db="EMBL/GenBank/DDBJ databases">
        <title>Comparative genomic studies on the polysaccharide-degrading batcterial strains of the Flammeovirga genus.</title>
        <authorList>
            <person name="Zewei F."/>
            <person name="Zheng Z."/>
            <person name="Yu L."/>
            <person name="Ruyue G."/>
            <person name="Yanhong M."/>
            <person name="Yuanyuan C."/>
            <person name="Jingyan G."/>
            <person name="Wenjun H."/>
        </authorList>
    </citation>
    <scope>NUCLEOTIDE SEQUENCE [LARGE SCALE GENOMIC DNA]</scope>
    <source>
        <strain evidence="2 3">NBRC:100898</strain>
    </source>
</reference>
<organism evidence="2 3">
    <name type="scientific">Flammeovirga yaeyamensis</name>
    <dbReference type="NCBI Taxonomy" id="367791"/>
    <lineage>
        <taxon>Bacteria</taxon>
        <taxon>Pseudomonadati</taxon>
        <taxon>Bacteroidota</taxon>
        <taxon>Cytophagia</taxon>
        <taxon>Cytophagales</taxon>
        <taxon>Flammeovirgaceae</taxon>
        <taxon>Flammeovirga</taxon>
    </lineage>
</organism>
<dbReference type="AlphaFoldDB" id="A0AAX1NAU9"/>
<dbReference type="RefSeq" id="WP_169664172.1">
    <property type="nucleotide sequence ID" value="NZ_CP076132.1"/>
</dbReference>
<protein>
    <submittedName>
        <fullName evidence="2">DUF4231 domain-containing protein</fullName>
    </submittedName>
</protein>
<dbReference type="InterPro" id="IPR025325">
    <property type="entry name" value="DUF4231"/>
</dbReference>
<keyword evidence="1" id="KW-0812">Transmembrane</keyword>
<keyword evidence="1" id="KW-0472">Membrane</keyword>
<feature type="transmembrane region" description="Helical" evidence="1">
    <location>
        <begin position="56"/>
        <end position="81"/>
    </location>
</feature>
<accession>A0AAX1NAU9</accession>
<dbReference type="Proteomes" id="UP000678679">
    <property type="component" value="Chromosome 1"/>
</dbReference>
<proteinExistence type="predicted"/>
<evidence type="ECO:0000313" key="2">
    <source>
        <dbReference type="EMBL" id="QWG03138.1"/>
    </source>
</evidence>
<keyword evidence="1" id="KW-1133">Transmembrane helix</keyword>
<sequence>MNSNQYIKERLDAQISWYDTKSIHNHKVYKSLCIIEIVAAAFVPFTSGIATGLETYVSLMFIITGILGISISIIAGILSLGKYQEKWIEYRTTSESLKKEKYLYLTENYPYNEDNSFRMLVQRIEGLISKENTNWSNYSYEEEKSEELQMNKI</sequence>
<gene>
    <name evidence="2" type="ORF">KMW28_06040</name>
</gene>
<keyword evidence="3" id="KW-1185">Reference proteome</keyword>
<dbReference type="NCBIfam" id="NF033634">
    <property type="entry name" value="SLATT_1"/>
    <property type="match status" value="1"/>
</dbReference>
<dbReference type="EMBL" id="CP076132">
    <property type="protein sequence ID" value="QWG03138.1"/>
    <property type="molecule type" value="Genomic_DNA"/>
</dbReference>
<dbReference type="Pfam" id="PF14015">
    <property type="entry name" value="DUF4231"/>
    <property type="match status" value="1"/>
</dbReference>
<feature type="transmembrane region" description="Helical" evidence="1">
    <location>
        <begin position="31"/>
        <end position="50"/>
    </location>
</feature>
<dbReference type="KEGG" id="fya:KMW28_06040"/>
<evidence type="ECO:0000256" key="1">
    <source>
        <dbReference type="SAM" id="Phobius"/>
    </source>
</evidence>
<name>A0AAX1NAU9_9BACT</name>
<evidence type="ECO:0000313" key="3">
    <source>
        <dbReference type="Proteomes" id="UP000678679"/>
    </source>
</evidence>